<evidence type="ECO:0000256" key="3">
    <source>
        <dbReference type="ARBA" id="ARBA00022692"/>
    </source>
</evidence>
<feature type="compositionally biased region" description="Low complexity" evidence="8">
    <location>
        <begin position="367"/>
        <end position="377"/>
    </location>
</feature>
<dbReference type="KEGG" id="cin:100176873"/>
<evidence type="ECO:0000313" key="10">
    <source>
        <dbReference type="Ensembl" id="ENSCINP00000034532.1"/>
    </source>
</evidence>
<feature type="compositionally biased region" description="Polar residues" evidence="8">
    <location>
        <begin position="414"/>
        <end position="423"/>
    </location>
</feature>
<dbReference type="EMBL" id="EAAA01000739">
    <property type="status" value="NOT_ANNOTATED_CDS"/>
    <property type="molecule type" value="Genomic_DNA"/>
</dbReference>
<protein>
    <recommendedName>
        <fullName evidence="2">Seipin</fullName>
    </recommendedName>
</protein>
<dbReference type="GO" id="GO:0006629">
    <property type="term" value="P:lipid metabolic process"/>
    <property type="evidence" value="ECO:0007669"/>
    <property type="project" value="UniProtKB-KW"/>
</dbReference>
<dbReference type="OrthoDB" id="3990054at2759"/>
<feature type="compositionally biased region" description="Polar residues" evidence="8">
    <location>
        <begin position="334"/>
        <end position="346"/>
    </location>
</feature>
<reference evidence="10" key="4">
    <citation type="submission" date="2025-09" db="UniProtKB">
        <authorList>
            <consortium name="Ensembl"/>
        </authorList>
    </citation>
    <scope>IDENTIFICATION</scope>
</reference>
<evidence type="ECO:0000256" key="4">
    <source>
        <dbReference type="ARBA" id="ARBA00022824"/>
    </source>
</evidence>
<evidence type="ECO:0000313" key="11">
    <source>
        <dbReference type="Proteomes" id="UP000008144"/>
    </source>
</evidence>
<dbReference type="GO" id="GO:0019915">
    <property type="term" value="P:lipid storage"/>
    <property type="evidence" value="ECO:0000318"/>
    <property type="project" value="GO_Central"/>
</dbReference>
<evidence type="ECO:0000256" key="5">
    <source>
        <dbReference type="ARBA" id="ARBA00022989"/>
    </source>
</evidence>
<dbReference type="OMA" id="MFIMEVE"/>
<evidence type="ECO:0000256" key="7">
    <source>
        <dbReference type="ARBA" id="ARBA00023136"/>
    </source>
</evidence>
<dbReference type="GeneTree" id="ENSGT00390000011639"/>
<dbReference type="InterPro" id="IPR009617">
    <property type="entry name" value="Seipin"/>
</dbReference>
<dbReference type="CDD" id="cd23995">
    <property type="entry name" value="Seipin_BSCL2_like"/>
    <property type="match status" value="1"/>
</dbReference>
<gene>
    <name evidence="10" type="primary">LOC100176873</name>
</gene>
<dbReference type="HOGENOM" id="CLU_619556_0_0_1"/>
<keyword evidence="6" id="KW-0443">Lipid metabolism</keyword>
<feature type="transmembrane region" description="Helical" evidence="9">
    <location>
        <begin position="205"/>
        <end position="221"/>
    </location>
</feature>
<organism evidence="10 11">
    <name type="scientific">Ciona intestinalis</name>
    <name type="common">Transparent sea squirt</name>
    <name type="synonym">Ascidia intestinalis</name>
    <dbReference type="NCBI Taxonomy" id="7719"/>
    <lineage>
        <taxon>Eukaryota</taxon>
        <taxon>Metazoa</taxon>
        <taxon>Chordata</taxon>
        <taxon>Tunicata</taxon>
        <taxon>Ascidiacea</taxon>
        <taxon>Phlebobranchia</taxon>
        <taxon>Cionidae</taxon>
        <taxon>Ciona</taxon>
    </lineage>
</organism>
<accession>H2XXZ8</accession>
<dbReference type="Proteomes" id="UP000008144">
    <property type="component" value="Chromosome 11"/>
</dbReference>
<comment type="subcellular location">
    <subcellularLocation>
        <location evidence="1">Endoplasmic reticulum membrane</location>
        <topology evidence="1">Multi-pass membrane protein</topology>
    </subcellularLocation>
</comment>
<dbReference type="Ensembl" id="ENSCINT00000037347.1">
    <property type="protein sequence ID" value="ENSCINP00000034532.1"/>
    <property type="gene ID" value="ENSCING00000024581.1"/>
</dbReference>
<dbReference type="InParanoid" id="H2XXZ8"/>
<dbReference type="GeneID" id="100176873"/>
<feature type="region of interest" description="Disordered" evidence="8">
    <location>
        <begin position="325"/>
        <end position="346"/>
    </location>
</feature>
<evidence type="ECO:0000256" key="1">
    <source>
        <dbReference type="ARBA" id="ARBA00004477"/>
    </source>
</evidence>
<feature type="compositionally biased region" description="Polar residues" evidence="8">
    <location>
        <begin position="384"/>
        <end position="402"/>
    </location>
</feature>
<dbReference type="FunCoup" id="H2XXZ8">
    <property type="interactions" value="78"/>
</dbReference>
<proteinExistence type="predicted"/>
<keyword evidence="4" id="KW-0256">Endoplasmic reticulum</keyword>
<keyword evidence="11" id="KW-1185">Reference proteome</keyword>
<feature type="transmembrane region" description="Helical" evidence="9">
    <location>
        <begin position="40"/>
        <end position="68"/>
    </location>
</feature>
<name>H2XXZ8_CIOIN</name>
<keyword evidence="7 9" id="KW-0472">Membrane</keyword>
<evidence type="ECO:0000256" key="2">
    <source>
        <dbReference type="ARBA" id="ARBA00022064"/>
    </source>
</evidence>
<feature type="transmembrane region" description="Helical" evidence="9">
    <location>
        <begin position="286"/>
        <end position="309"/>
    </location>
</feature>
<reference evidence="10" key="2">
    <citation type="journal article" date="2008" name="Genome Biol.">
        <title>Improved genome assembly and evidence-based global gene model set for the chordate Ciona intestinalis: new insight into intron and operon populations.</title>
        <authorList>
            <person name="Satou Y."/>
            <person name="Mineta K."/>
            <person name="Ogasawara M."/>
            <person name="Sasakura Y."/>
            <person name="Shoguchi E."/>
            <person name="Ueno K."/>
            <person name="Yamada L."/>
            <person name="Matsumoto J."/>
            <person name="Wasserscheid J."/>
            <person name="Dewar K."/>
            <person name="Wiley G.B."/>
            <person name="Macmil S.L."/>
            <person name="Roe B.A."/>
            <person name="Zeller R.W."/>
            <person name="Hastings K.E."/>
            <person name="Lemaire P."/>
            <person name="Lindquist E."/>
            <person name="Endo T."/>
            <person name="Hotta K."/>
            <person name="Inaba K."/>
        </authorList>
    </citation>
    <scope>NUCLEOTIDE SEQUENCE [LARGE SCALE GENOMIC DNA]</scope>
    <source>
        <strain evidence="10">wild type</strain>
    </source>
</reference>
<keyword evidence="3 9" id="KW-0812">Transmembrane</keyword>
<keyword evidence="5 9" id="KW-1133">Transmembrane helix</keyword>
<dbReference type="AlphaFoldDB" id="H2XXZ8"/>
<dbReference type="STRING" id="7719.ENSCINP00000034532"/>
<dbReference type="GO" id="GO:0005789">
    <property type="term" value="C:endoplasmic reticulum membrane"/>
    <property type="evidence" value="ECO:0000318"/>
    <property type="project" value="GO_Central"/>
</dbReference>
<evidence type="ECO:0000256" key="6">
    <source>
        <dbReference type="ARBA" id="ARBA00023098"/>
    </source>
</evidence>
<evidence type="ECO:0000256" key="9">
    <source>
        <dbReference type="SAM" id="Phobius"/>
    </source>
</evidence>
<reference evidence="11" key="1">
    <citation type="journal article" date="2002" name="Science">
        <title>The draft genome of Ciona intestinalis: insights into chordate and vertebrate origins.</title>
        <authorList>
            <person name="Dehal P."/>
            <person name="Satou Y."/>
            <person name="Campbell R.K."/>
            <person name="Chapman J."/>
            <person name="Degnan B."/>
            <person name="De Tomaso A."/>
            <person name="Davidson B."/>
            <person name="Di Gregorio A."/>
            <person name="Gelpke M."/>
            <person name="Goodstein D.M."/>
            <person name="Harafuji N."/>
            <person name="Hastings K.E."/>
            <person name="Ho I."/>
            <person name="Hotta K."/>
            <person name="Huang W."/>
            <person name="Kawashima T."/>
            <person name="Lemaire P."/>
            <person name="Martinez D."/>
            <person name="Meinertzhagen I.A."/>
            <person name="Necula S."/>
            <person name="Nonaka M."/>
            <person name="Putnam N."/>
            <person name="Rash S."/>
            <person name="Saiga H."/>
            <person name="Satake M."/>
            <person name="Terry A."/>
            <person name="Yamada L."/>
            <person name="Wang H.G."/>
            <person name="Awazu S."/>
            <person name="Azumi K."/>
            <person name="Boore J."/>
            <person name="Branno M."/>
            <person name="Chin-Bow S."/>
            <person name="DeSantis R."/>
            <person name="Doyle S."/>
            <person name="Francino P."/>
            <person name="Keys D.N."/>
            <person name="Haga S."/>
            <person name="Hayashi H."/>
            <person name="Hino K."/>
            <person name="Imai K.S."/>
            <person name="Inaba K."/>
            <person name="Kano S."/>
            <person name="Kobayashi K."/>
            <person name="Kobayashi M."/>
            <person name="Lee B.I."/>
            <person name="Makabe K.W."/>
            <person name="Manohar C."/>
            <person name="Matassi G."/>
            <person name="Medina M."/>
            <person name="Mochizuki Y."/>
            <person name="Mount S."/>
            <person name="Morishita T."/>
            <person name="Miura S."/>
            <person name="Nakayama A."/>
            <person name="Nishizaka S."/>
            <person name="Nomoto H."/>
            <person name="Ohta F."/>
            <person name="Oishi K."/>
            <person name="Rigoutsos I."/>
            <person name="Sano M."/>
            <person name="Sasaki A."/>
            <person name="Sasakura Y."/>
            <person name="Shoguchi E."/>
            <person name="Shin-i T."/>
            <person name="Spagnuolo A."/>
            <person name="Stainier D."/>
            <person name="Suzuki M.M."/>
            <person name="Tassy O."/>
            <person name="Takatori N."/>
            <person name="Tokuoka M."/>
            <person name="Yagi K."/>
            <person name="Yoshizaki F."/>
            <person name="Wada S."/>
            <person name="Zhang C."/>
            <person name="Hyatt P.D."/>
            <person name="Larimer F."/>
            <person name="Detter C."/>
            <person name="Doggett N."/>
            <person name="Glavina T."/>
            <person name="Hawkins T."/>
            <person name="Richardson P."/>
            <person name="Lucas S."/>
            <person name="Kohara Y."/>
            <person name="Levine M."/>
            <person name="Satoh N."/>
            <person name="Rokhsar D.S."/>
        </authorList>
    </citation>
    <scope>NUCLEOTIDE SEQUENCE [LARGE SCALE GENOMIC DNA]</scope>
</reference>
<dbReference type="PANTHER" id="PTHR21212">
    <property type="entry name" value="BERNARDINELLI-SEIP CONGENITAL LIPODYSTROPHY 2 HOMOLOG BSCL2 PROTEIN"/>
    <property type="match status" value="1"/>
</dbReference>
<sequence length="442" mass="50196">MGIVSAVCGILYEIYFAHVDPLLRTLWLRIEPHYEVAKKVAVGLLVAFTILFVSLCISAILFGTIYFYNMPTIYYSFPLKFEYNRACMQRHKRFEKFGGHSRNIYSKECFPVSTLPLGYADNYKLLQVGQSYSVVAKIEIPETPGNLDIESFMFIMEVEGHNTTNINIQFKEKQSKKYRNKELEEKPVVSKFRATNSVAIKYKSLIIKLINVALFWPFYLFDFYQETQTFDIVLFDQLILNPAGLNWIARIYIDHPSITVNHAKLDVTLRFSGIQSLLYHWPVVSFVFGTAIVFPIVLCIVVAALYFFVWKVFFKAVAPTSVGRRNERRERTAVTDNLPSAPANTDEVTTDVISSSFVISDSIRTSSRRSSSSSSSIEMIGHSRLSTQGSESSFLIPSNPTLEASEPEIDAIDTTITESNANEDGSFVDPQVDTTVRRRQVL</sequence>
<feature type="region of interest" description="Disordered" evidence="8">
    <location>
        <begin position="367"/>
        <end position="442"/>
    </location>
</feature>
<dbReference type="GO" id="GO:0140042">
    <property type="term" value="P:lipid droplet formation"/>
    <property type="evidence" value="ECO:0007669"/>
    <property type="project" value="UniProtKB-ARBA"/>
</dbReference>
<dbReference type="RefSeq" id="XP_002126509.1">
    <property type="nucleotide sequence ID" value="XM_002126473.5"/>
</dbReference>
<dbReference type="PANTHER" id="PTHR21212:SF0">
    <property type="entry name" value="SEIPIN"/>
    <property type="match status" value="1"/>
</dbReference>
<dbReference type="GO" id="GO:0034389">
    <property type="term" value="P:lipid droplet organization"/>
    <property type="evidence" value="ECO:0000318"/>
    <property type="project" value="GO_Central"/>
</dbReference>
<dbReference type="Pfam" id="PF06775">
    <property type="entry name" value="Seipin"/>
    <property type="match status" value="1"/>
</dbReference>
<reference evidence="10" key="3">
    <citation type="submission" date="2025-08" db="UniProtKB">
        <authorList>
            <consortium name="Ensembl"/>
        </authorList>
    </citation>
    <scope>IDENTIFICATION</scope>
</reference>
<accession>A0A1W2W8F2</accession>
<evidence type="ECO:0000256" key="8">
    <source>
        <dbReference type="SAM" id="MobiDB-lite"/>
    </source>
</evidence>